<organism evidence="1 2">
    <name type="scientific">Enteractinococcus helveticum</name>
    <dbReference type="NCBI Taxonomy" id="1837282"/>
    <lineage>
        <taxon>Bacteria</taxon>
        <taxon>Bacillati</taxon>
        <taxon>Actinomycetota</taxon>
        <taxon>Actinomycetes</taxon>
        <taxon>Micrococcales</taxon>
        <taxon>Micrococcaceae</taxon>
    </lineage>
</organism>
<reference evidence="1" key="2">
    <citation type="submission" date="2021-09" db="EMBL/GenBank/DDBJ databases">
        <authorList>
            <person name="Gilroy R."/>
        </authorList>
    </citation>
    <scope>NUCLEOTIDE SEQUENCE</scope>
    <source>
        <strain evidence="1">ChiHjej13B12-14962</strain>
    </source>
</reference>
<evidence type="ECO:0000313" key="1">
    <source>
        <dbReference type="EMBL" id="HJF15467.1"/>
    </source>
</evidence>
<accession>A0A921FQT6</accession>
<sequence>MPKDPTTSFMNDLNRELNNSTMGDSDVRLFKRELHAKMKRAEQGLLQYGKNAKTDDVYELIRSRRELLELRHDDVTTVDDSGNMVSRLSRLYFTERKSHDGELLAVAFYTKAPGPLGVEEQNTHIDSARGRLLSHIAQGR</sequence>
<proteinExistence type="predicted"/>
<dbReference type="AlphaFoldDB" id="A0A921FQT6"/>
<gene>
    <name evidence="1" type="ORF">K8V32_11825</name>
</gene>
<dbReference type="Proteomes" id="UP000703315">
    <property type="component" value="Unassembled WGS sequence"/>
</dbReference>
<dbReference type="RefSeq" id="WP_303907638.1">
    <property type="nucleotide sequence ID" value="NZ_DYXC01000137.1"/>
</dbReference>
<reference evidence="1" key="1">
    <citation type="journal article" date="2021" name="PeerJ">
        <title>Extensive microbial diversity within the chicken gut microbiome revealed by metagenomics and culture.</title>
        <authorList>
            <person name="Gilroy R."/>
            <person name="Ravi A."/>
            <person name="Getino M."/>
            <person name="Pursley I."/>
            <person name="Horton D.L."/>
            <person name="Alikhan N.F."/>
            <person name="Baker D."/>
            <person name="Gharbi K."/>
            <person name="Hall N."/>
            <person name="Watson M."/>
            <person name="Adriaenssens E.M."/>
            <person name="Foster-Nyarko E."/>
            <person name="Jarju S."/>
            <person name="Secka A."/>
            <person name="Antonio M."/>
            <person name="Oren A."/>
            <person name="Chaudhuri R.R."/>
            <person name="La Ragione R."/>
            <person name="Hildebrand F."/>
            <person name="Pallen M.J."/>
        </authorList>
    </citation>
    <scope>NUCLEOTIDE SEQUENCE</scope>
    <source>
        <strain evidence="1">ChiHjej13B12-14962</strain>
    </source>
</reference>
<dbReference type="EMBL" id="DYXC01000137">
    <property type="protein sequence ID" value="HJF15467.1"/>
    <property type="molecule type" value="Genomic_DNA"/>
</dbReference>
<name>A0A921FQT6_9MICC</name>
<evidence type="ECO:0000313" key="2">
    <source>
        <dbReference type="Proteomes" id="UP000703315"/>
    </source>
</evidence>
<comment type="caution">
    <text evidence="1">The sequence shown here is derived from an EMBL/GenBank/DDBJ whole genome shotgun (WGS) entry which is preliminary data.</text>
</comment>
<protein>
    <submittedName>
        <fullName evidence="1">Uncharacterized protein</fullName>
    </submittedName>
</protein>